<sequence>MNSDFLLFFLIVAETFDSISGSCVRTGTGLLCRNWIGEDFRSALSSDVRLVSLQDYNDSLPLLDLGFVCLLPNVSSVNIVRSGVKKVQASFGDHRRFVSSTENPLFNETCTNSTTFTYLNLSFNLIDSVVSLNQAPWFTQLQDVSLAHNRLTTFPVIACSVITLDLSDNRIDAVPDSGLHCTHSLRSLEVGGNRLTALSKNAFCSDIRCPLRSLLLQHNLLTDIDDEAFHGLRDLELLDLSYNLLLHLLPALKRLDLIASHLHLSYLSFTHNHKLRWVFGSLSNDAKRLIRLDLSFCRLSTLPIEFFTNCSLTSVSIAANPWKCDCNLLWFALLPTAVSLVDLNLTRCHTEDSYENLSNCTIGVDRTSQMFHRAVYGSTLYVGCDGFGYPVPDVLWQKLDNGSTPTKLFEWHPDGDVLVKYSDQRDISCLSGGVIVFSHLKHHNVGIYQCIVSNTHGNGSRSYFVRLDYAVW</sequence>
<dbReference type="OrthoDB" id="1055097at2759"/>
<dbReference type="PROSITE" id="PS50835">
    <property type="entry name" value="IG_LIKE"/>
    <property type="match status" value="1"/>
</dbReference>
<feature type="chain" id="PRO_5043140511" evidence="5">
    <location>
        <begin position="22"/>
        <end position="472"/>
    </location>
</feature>
<dbReference type="Pfam" id="PF13855">
    <property type="entry name" value="LRR_8"/>
    <property type="match status" value="1"/>
</dbReference>
<dbReference type="InterPro" id="IPR032675">
    <property type="entry name" value="LRR_dom_sf"/>
</dbReference>
<reference evidence="7 8" key="2">
    <citation type="submission" date="2018-11" db="EMBL/GenBank/DDBJ databases">
        <authorList>
            <consortium name="Pathogen Informatics"/>
        </authorList>
    </citation>
    <scope>NUCLEOTIDE SEQUENCE [LARGE SCALE GENOMIC DNA]</scope>
</reference>
<dbReference type="PROSITE" id="PS51450">
    <property type="entry name" value="LRR"/>
    <property type="match status" value="1"/>
</dbReference>
<dbReference type="PANTHER" id="PTHR24366:SF96">
    <property type="entry name" value="LEUCINE RICH REPEAT CONTAINING 53"/>
    <property type="match status" value="1"/>
</dbReference>
<gene>
    <name evidence="7" type="ORF">SBAD_LOCUS12914</name>
</gene>
<name>A0A183JAL6_9BILA</name>
<keyword evidence="4" id="KW-1015">Disulfide bond</keyword>
<dbReference type="InterPro" id="IPR001611">
    <property type="entry name" value="Leu-rich_rpt"/>
</dbReference>
<evidence type="ECO:0000256" key="5">
    <source>
        <dbReference type="SAM" id="SignalP"/>
    </source>
</evidence>
<dbReference type="WBParaSite" id="SBAD_0001332701-mRNA-1">
    <property type="protein sequence ID" value="SBAD_0001332701-mRNA-1"/>
    <property type="gene ID" value="SBAD_0001332701"/>
</dbReference>
<dbReference type="Gene3D" id="3.80.10.10">
    <property type="entry name" value="Ribonuclease Inhibitor"/>
    <property type="match status" value="1"/>
</dbReference>
<accession>A0A183JAL6</accession>
<keyword evidence="1" id="KW-0433">Leucine-rich repeat</keyword>
<dbReference type="SMART" id="SM00369">
    <property type="entry name" value="LRR_TYP"/>
    <property type="match status" value="6"/>
</dbReference>
<evidence type="ECO:0000313" key="9">
    <source>
        <dbReference type="WBParaSite" id="SBAD_0001332701-mRNA-1"/>
    </source>
</evidence>
<proteinExistence type="predicted"/>
<evidence type="ECO:0000256" key="1">
    <source>
        <dbReference type="ARBA" id="ARBA00022614"/>
    </source>
</evidence>
<evidence type="ECO:0000259" key="6">
    <source>
        <dbReference type="PROSITE" id="PS50835"/>
    </source>
</evidence>
<keyword evidence="2 5" id="KW-0732">Signal</keyword>
<evidence type="ECO:0000313" key="8">
    <source>
        <dbReference type="Proteomes" id="UP000270296"/>
    </source>
</evidence>
<dbReference type="InterPro" id="IPR007110">
    <property type="entry name" value="Ig-like_dom"/>
</dbReference>
<dbReference type="SUPFAM" id="SSF52058">
    <property type="entry name" value="L domain-like"/>
    <property type="match status" value="1"/>
</dbReference>
<dbReference type="Proteomes" id="UP000270296">
    <property type="component" value="Unassembled WGS sequence"/>
</dbReference>
<dbReference type="InterPro" id="IPR036179">
    <property type="entry name" value="Ig-like_dom_sf"/>
</dbReference>
<evidence type="ECO:0000313" key="7">
    <source>
        <dbReference type="EMBL" id="VDP52675.1"/>
    </source>
</evidence>
<dbReference type="PANTHER" id="PTHR24366">
    <property type="entry name" value="IG(IMMUNOGLOBULIN) AND LRR(LEUCINE RICH REPEAT) DOMAINS"/>
    <property type="match status" value="1"/>
</dbReference>
<reference evidence="9" key="1">
    <citation type="submission" date="2016-06" db="UniProtKB">
        <authorList>
            <consortium name="WormBaseParasite"/>
        </authorList>
    </citation>
    <scope>IDENTIFICATION</scope>
</reference>
<evidence type="ECO:0000256" key="3">
    <source>
        <dbReference type="ARBA" id="ARBA00022737"/>
    </source>
</evidence>
<evidence type="ECO:0000256" key="2">
    <source>
        <dbReference type="ARBA" id="ARBA00022729"/>
    </source>
</evidence>
<organism evidence="9">
    <name type="scientific">Soboliphyme baturini</name>
    <dbReference type="NCBI Taxonomy" id="241478"/>
    <lineage>
        <taxon>Eukaryota</taxon>
        <taxon>Metazoa</taxon>
        <taxon>Ecdysozoa</taxon>
        <taxon>Nematoda</taxon>
        <taxon>Enoplea</taxon>
        <taxon>Dorylaimia</taxon>
        <taxon>Dioctophymatida</taxon>
        <taxon>Dioctophymatoidea</taxon>
        <taxon>Soboliphymatidae</taxon>
        <taxon>Soboliphyme</taxon>
    </lineage>
</organism>
<dbReference type="AlphaFoldDB" id="A0A183JAL6"/>
<dbReference type="SUPFAM" id="SSF48726">
    <property type="entry name" value="Immunoglobulin"/>
    <property type="match status" value="1"/>
</dbReference>
<feature type="signal peptide" evidence="5">
    <location>
        <begin position="1"/>
        <end position="21"/>
    </location>
</feature>
<protein>
    <submittedName>
        <fullName evidence="9">Ig-like domain-containing protein</fullName>
    </submittedName>
</protein>
<dbReference type="EMBL" id="UZAM01019325">
    <property type="protein sequence ID" value="VDP52675.1"/>
    <property type="molecule type" value="Genomic_DNA"/>
</dbReference>
<dbReference type="InterPro" id="IPR003591">
    <property type="entry name" value="Leu-rich_rpt_typical-subtyp"/>
</dbReference>
<keyword evidence="3" id="KW-0677">Repeat</keyword>
<dbReference type="Gene3D" id="2.60.40.10">
    <property type="entry name" value="Immunoglobulins"/>
    <property type="match status" value="1"/>
</dbReference>
<keyword evidence="8" id="KW-1185">Reference proteome</keyword>
<dbReference type="InterPro" id="IPR013783">
    <property type="entry name" value="Ig-like_fold"/>
</dbReference>
<evidence type="ECO:0000256" key="4">
    <source>
        <dbReference type="ARBA" id="ARBA00023157"/>
    </source>
</evidence>
<feature type="domain" description="Ig-like" evidence="6">
    <location>
        <begin position="377"/>
        <end position="466"/>
    </location>
</feature>
<dbReference type="Pfam" id="PF00560">
    <property type="entry name" value="LRR_1"/>
    <property type="match status" value="1"/>
</dbReference>